<organism evidence="5">
    <name type="scientific">Thermomicrobium roseum</name>
    <dbReference type="NCBI Taxonomy" id="500"/>
    <lineage>
        <taxon>Bacteria</taxon>
        <taxon>Pseudomonadati</taxon>
        <taxon>Thermomicrobiota</taxon>
        <taxon>Thermomicrobia</taxon>
        <taxon>Thermomicrobiales</taxon>
        <taxon>Thermomicrobiaceae</taxon>
        <taxon>Thermomicrobium</taxon>
    </lineage>
</organism>
<dbReference type="GO" id="GO:0005524">
    <property type="term" value="F:ATP binding"/>
    <property type="evidence" value="ECO:0007669"/>
    <property type="project" value="InterPro"/>
</dbReference>
<gene>
    <name evidence="5" type="ORF">ENP47_02630</name>
</gene>
<proteinExistence type="predicted"/>
<dbReference type="SUPFAM" id="SSF48452">
    <property type="entry name" value="TPR-like"/>
    <property type="match status" value="1"/>
</dbReference>
<dbReference type="EMBL" id="DSJL01000007">
    <property type="protein sequence ID" value="HEF64491.1"/>
    <property type="molecule type" value="Genomic_DNA"/>
</dbReference>
<feature type="compositionally biased region" description="Pro residues" evidence="2">
    <location>
        <begin position="60"/>
        <end position="94"/>
    </location>
</feature>
<name>A0A7C1XFE3_THERO</name>
<feature type="chain" id="PRO_5027752305" evidence="3">
    <location>
        <begin position="32"/>
        <end position="403"/>
    </location>
</feature>
<dbReference type="PROSITE" id="PS50990">
    <property type="entry name" value="PEPTIDASE_C39"/>
    <property type="match status" value="1"/>
</dbReference>
<dbReference type="GO" id="GO:0016020">
    <property type="term" value="C:membrane"/>
    <property type="evidence" value="ECO:0007669"/>
    <property type="project" value="InterPro"/>
</dbReference>
<sequence length="403" mass="43818">MAQSTVTGRGSSPPVMLLLLALSLVSTACSAAGAGRPTPTPTLTVPSDPAPGDLTLVTPTPEPSPTPVPPATPTATPEPTPTPIPTPTPQPTPVPDNVFLEPMSHEFQTWNNCAAVSAAMVLSYFGIQRTQAQLGPLLRPNSGDKHVEPHQLVGLLEQFGLRARVLEGGSIERIEELVAAGFPVITPQWLDHKPDAIGHYRVIRGFDRRQGVVFVNDSMIGAGVAMPYAEFEELWRAFAFRYIPVYRPEDEPRVLAILGEDADPRRNVERANQLMRELVAQHPDDAYLWFSLGTTEYLLGNIDAALAAYERAAVIGLPPKMLWYQFWPVSAYVDAGQYQRALELAAAQIASAGVFGEMHYERGRAFEALGQTNAAIAEYRRALDDDANLQVARDALARLGVQP</sequence>
<keyword evidence="3" id="KW-0732">Signal</keyword>
<protein>
    <submittedName>
        <fullName evidence="5">Tetratricopeptide repeat protein</fullName>
    </submittedName>
</protein>
<dbReference type="AlphaFoldDB" id="A0A7C1XFE3"/>
<accession>A0A7C1XFE3</accession>
<evidence type="ECO:0000256" key="3">
    <source>
        <dbReference type="SAM" id="SignalP"/>
    </source>
</evidence>
<dbReference type="GO" id="GO:0008233">
    <property type="term" value="F:peptidase activity"/>
    <property type="evidence" value="ECO:0007669"/>
    <property type="project" value="InterPro"/>
</dbReference>
<evidence type="ECO:0000313" key="5">
    <source>
        <dbReference type="EMBL" id="HEF64491.1"/>
    </source>
</evidence>
<evidence type="ECO:0000256" key="2">
    <source>
        <dbReference type="SAM" id="MobiDB-lite"/>
    </source>
</evidence>
<dbReference type="InterPro" id="IPR019734">
    <property type="entry name" value="TPR_rpt"/>
</dbReference>
<reference evidence="5" key="1">
    <citation type="journal article" date="2020" name="mSystems">
        <title>Genome- and Community-Level Interaction Insights into Carbon Utilization and Element Cycling Functions of Hydrothermarchaeota in Hydrothermal Sediment.</title>
        <authorList>
            <person name="Zhou Z."/>
            <person name="Liu Y."/>
            <person name="Xu W."/>
            <person name="Pan J."/>
            <person name="Luo Z.H."/>
            <person name="Li M."/>
        </authorList>
    </citation>
    <scope>NUCLEOTIDE SEQUENCE [LARGE SCALE GENOMIC DNA]</scope>
    <source>
        <strain evidence="5">SpSt-222</strain>
    </source>
</reference>
<evidence type="ECO:0000256" key="1">
    <source>
        <dbReference type="PROSITE-ProRule" id="PRU00339"/>
    </source>
</evidence>
<comment type="caution">
    <text evidence="5">The sequence shown here is derived from an EMBL/GenBank/DDBJ whole genome shotgun (WGS) entry which is preliminary data.</text>
</comment>
<keyword evidence="1" id="KW-0802">TPR repeat</keyword>
<dbReference type="PROSITE" id="PS50005">
    <property type="entry name" value="TPR"/>
    <property type="match status" value="1"/>
</dbReference>
<dbReference type="Pfam" id="PF13432">
    <property type="entry name" value="TPR_16"/>
    <property type="match status" value="2"/>
</dbReference>
<evidence type="ECO:0000259" key="4">
    <source>
        <dbReference type="PROSITE" id="PS50990"/>
    </source>
</evidence>
<dbReference type="Gene3D" id="3.90.70.10">
    <property type="entry name" value="Cysteine proteinases"/>
    <property type="match status" value="1"/>
</dbReference>
<feature type="domain" description="Peptidase C39" evidence="4">
    <location>
        <begin position="106"/>
        <end position="242"/>
    </location>
</feature>
<dbReference type="Pfam" id="PF13529">
    <property type="entry name" value="Peptidase_C39_2"/>
    <property type="match status" value="1"/>
</dbReference>
<dbReference type="SMART" id="SM00028">
    <property type="entry name" value="TPR"/>
    <property type="match status" value="2"/>
</dbReference>
<dbReference type="InterPro" id="IPR011990">
    <property type="entry name" value="TPR-like_helical_dom_sf"/>
</dbReference>
<feature type="region of interest" description="Disordered" evidence="2">
    <location>
        <begin position="31"/>
        <end position="97"/>
    </location>
</feature>
<feature type="signal peptide" evidence="3">
    <location>
        <begin position="1"/>
        <end position="31"/>
    </location>
</feature>
<dbReference type="InterPro" id="IPR039564">
    <property type="entry name" value="Peptidase_C39-like"/>
</dbReference>
<dbReference type="InterPro" id="IPR005074">
    <property type="entry name" value="Peptidase_C39"/>
</dbReference>
<feature type="repeat" description="TPR" evidence="1">
    <location>
        <begin position="356"/>
        <end position="389"/>
    </location>
</feature>
<dbReference type="GO" id="GO:0006508">
    <property type="term" value="P:proteolysis"/>
    <property type="evidence" value="ECO:0007669"/>
    <property type="project" value="InterPro"/>
</dbReference>
<dbReference type="Gene3D" id="1.25.40.10">
    <property type="entry name" value="Tetratricopeptide repeat domain"/>
    <property type="match status" value="1"/>
</dbReference>